<dbReference type="RefSeq" id="WP_378565464.1">
    <property type="nucleotide sequence ID" value="NZ_JBHSDL010000025.1"/>
</dbReference>
<dbReference type="GO" id="GO:0008168">
    <property type="term" value="F:methyltransferase activity"/>
    <property type="evidence" value="ECO:0007669"/>
    <property type="project" value="UniProtKB-KW"/>
</dbReference>
<dbReference type="PANTHER" id="PTHR42912">
    <property type="entry name" value="METHYLTRANSFERASE"/>
    <property type="match status" value="1"/>
</dbReference>
<keyword evidence="3" id="KW-1185">Reference proteome</keyword>
<dbReference type="Pfam" id="PF08241">
    <property type="entry name" value="Methyltransf_11"/>
    <property type="match status" value="1"/>
</dbReference>
<gene>
    <name evidence="2" type="ORF">ACFO5K_20825</name>
</gene>
<name>A0ABV8VMC4_9NOCA</name>
<feature type="domain" description="Methyltransferase type 11" evidence="1">
    <location>
        <begin position="56"/>
        <end position="155"/>
    </location>
</feature>
<dbReference type="InterPro" id="IPR050508">
    <property type="entry name" value="Methyltransf_Superfamily"/>
</dbReference>
<evidence type="ECO:0000259" key="1">
    <source>
        <dbReference type="Pfam" id="PF08241"/>
    </source>
</evidence>
<dbReference type="PANTHER" id="PTHR42912:SF95">
    <property type="entry name" value="METHYLTRANSFERASE TYPE 11 DOMAIN-CONTAINING PROTEIN"/>
    <property type="match status" value="1"/>
</dbReference>
<keyword evidence="2" id="KW-0808">Transferase</keyword>
<evidence type="ECO:0000313" key="3">
    <source>
        <dbReference type="Proteomes" id="UP001595844"/>
    </source>
</evidence>
<dbReference type="Proteomes" id="UP001595844">
    <property type="component" value="Unassembled WGS sequence"/>
</dbReference>
<dbReference type="Gene3D" id="3.40.50.150">
    <property type="entry name" value="Vaccinia Virus protein VP39"/>
    <property type="match status" value="1"/>
</dbReference>
<dbReference type="EMBL" id="JBHSDL010000025">
    <property type="protein sequence ID" value="MFC4376542.1"/>
    <property type="molecule type" value="Genomic_DNA"/>
</dbReference>
<accession>A0ABV8VMC4</accession>
<sequence>MTGVKDRLLTAIAGQLGNPHGPLGKIVAFLLNRTNKRAITAAVDAAAPATGADVADIGFGGGAGLALLLERVGADGVVHGVEPAPDMLARARSTFAMEVAGDRLVLAAGALGALPLPDASLDAAITVNTIYFLEDLPTACSDLARVLRPGGTAVIGIGDPEAMAKMPFTPYGFRLRPVPEVVAALTAAGFTVDHTTLADPPIPLHLLIAHKA</sequence>
<dbReference type="InterPro" id="IPR029063">
    <property type="entry name" value="SAM-dependent_MTases_sf"/>
</dbReference>
<proteinExistence type="predicted"/>
<evidence type="ECO:0000313" key="2">
    <source>
        <dbReference type="EMBL" id="MFC4376542.1"/>
    </source>
</evidence>
<organism evidence="2 3">
    <name type="scientific">Nocardia halotolerans</name>
    <dbReference type="NCBI Taxonomy" id="1755878"/>
    <lineage>
        <taxon>Bacteria</taxon>
        <taxon>Bacillati</taxon>
        <taxon>Actinomycetota</taxon>
        <taxon>Actinomycetes</taxon>
        <taxon>Mycobacteriales</taxon>
        <taxon>Nocardiaceae</taxon>
        <taxon>Nocardia</taxon>
    </lineage>
</organism>
<dbReference type="SUPFAM" id="SSF53335">
    <property type="entry name" value="S-adenosyl-L-methionine-dependent methyltransferases"/>
    <property type="match status" value="1"/>
</dbReference>
<protein>
    <submittedName>
        <fullName evidence="2">Methyltransferase domain-containing protein</fullName>
    </submittedName>
</protein>
<comment type="caution">
    <text evidence="2">The sequence shown here is derived from an EMBL/GenBank/DDBJ whole genome shotgun (WGS) entry which is preliminary data.</text>
</comment>
<dbReference type="GO" id="GO:0032259">
    <property type="term" value="P:methylation"/>
    <property type="evidence" value="ECO:0007669"/>
    <property type="project" value="UniProtKB-KW"/>
</dbReference>
<keyword evidence="2" id="KW-0489">Methyltransferase</keyword>
<dbReference type="InterPro" id="IPR013216">
    <property type="entry name" value="Methyltransf_11"/>
</dbReference>
<reference evidence="3" key="1">
    <citation type="journal article" date="2019" name="Int. J. Syst. Evol. Microbiol.">
        <title>The Global Catalogue of Microorganisms (GCM) 10K type strain sequencing project: providing services to taxonomists for standard genome sequencing and annotation.</title>
        <authorList>
            <consortium name="The Broad Institute Genomics Platform"/>
            <consortium name="The Broad Institute Genome Sequencing Center for Infectious Disease"/>
            <person name="Wu L."/>
            <person name="Ma J."/>
        </authorList>
    </citation>
    <scope>NUCLEOTIDE SEQUENCE [LARGE SCALE GENOMIC DNA]</scope>
    <source>
        <strain evidence="3">IBRC-M 10490</strain>
    </source>
</reference>